<comment type="caution">
    <text evidence="1">The sequence shown here is derived from an EMBL/GenBank/DDBJ whole genome shotgun (WGS) entry which is preliminary data.</text>
</comment>
<accession>M3EJ40</accession>
<organism evidence="1 2">
    <name type="scientific">Leptospira weilii serovar Topaz str. LT2116</name>
    <dbReference type="NCBI Taxonomy" id="1088540"/>
    <lineage>
        <taxon>Bacteria</taxon>
        <taxon>Pseudomonadati</taxon>
        <taxon>Spirochaetota</taxon>
        <taxon>Spirochaetia</taxon>
        <taxon>Leptospirales</taxon>
        <taxon>Leptospiraceae</taxon>
        <taxon>Leptospira</taxon>
    </lineage>
</organism>
<reference evidence="1 2" key="1">
    <citation type="submission" date="2013-01" db="EMBL/GenBank/DDBJ databases">
        <authorList>
            <person name="Harkins D.M."/>
            <person name="Durkin A.S."/>
            <person name="Brinkac L.M."/>
            <person name="Haft D.H."/>
            <person name="Selengut J.D."/>
            <person name="Sanka R."/>
            <person name="DePew J."/>
            <person name="Purushe J."/>
            <person name="Tulsiani S.M."/>
            <person name="Graham G.C."/>
            <person name="Burns M.-A."/>
            <person name="Dohnt M.F."/>
            <person name="Smythe L.D."/>
            <person name="McKay D.B."/>
            <person name="Craig S.B."/>
            <person name="Vinetz J.M."/>
            <person name="Sutton G.G."/>
            <person name="Nierman W.C."/>
            <person name="Fouts D.E."/>
        </authorList>
    </citation>
    <scope>NUCLEOTIDE SEQUENCE [LARGE SCALE GENOMIC DNA]</scope>
    <source>
        <strain evidence="1 2">LT2116</strain>
    </source>
</reference>
<name>M3EJ40_9LEPT</name>
<dbReference type="AlphaFoldDB" id="M3EJ40"/>
<sequence>MEFEFCKSILKIRNYNKPQFYEQILSHFLIPNSLYLFSKKLQRSAEILIRSNGFGTRSYYTTWKDIYN</sequence>
<proteinExistence type="predicted"/>
<evidence type="ECO:0000313" key="1">
    <source>
        <dbReference type="EMBL" id="EMF81058.1"/>
    </source>
</evidence>
<dbReference type="EMBL" id="AHOR02000040">
    <property type="protein sequence ID" value="EMF81058.1"/>
    <property type="molecule type" value="Genomic_DNA"/>
</dbReference>
<dbReference type="Proteomes" id="UP000011770">
    <property type="component" value="Unassembled WGS sequence"/>
</dbReference>
<protein>
    <submittedName>
        <fullName evidence="1">Uncharacterized protein</fullName>
    </submittedName>
</protein>
<gene>
    <name evidence="1" type="ORF">LEP1GSC188_3569</name>
</gene>
<evidence type="ECO:0000313" key="2">
    <source>
        <dbReference type="Proteomes" id="UP000011770"/>
    </source>
</evidence>